<sequence length="378" mass="41306">MPGHWRLAYKLLTNDRGKFFALLVGITFAVFLMVMMTSIFAGVLKRSSATVTNIGATVWIMDPAVNTVANTIPVPDYLLDAVRSIPGVRYAVPMYTGGALVKLRSGHFQSVSVIGLDDSTLFGRPPLEAGNIQDIYGENGFIVVRDAEYRKLENPGIGTEFELNDHRGVIVGIARVAAGGLFGVPTLYTTYNRAIQYIPSTRFTISYILVEVKSPAAIGQIKREVTRLGYLALTRDEFIARISDFYKYQTGVGTNILLMTVISFIVGLSISGQTFYTFILENLDKFGALKAIGAKSRELVVMILFQATFTSLTGYGLGVGLCTLLISLAKLRLPNYASQITYGNLGLALGMVVLIAAMSSYIGIRKILRIEAFDIFRG</sequence>
<dbReference type="Proteomes" id="UP001205861">
    <property type="component" value="Unassembled WGS sequence"/>
</dbReference>
<comment type="subcellular location">
    <subcellularLocation>
        <location evidence="1">Cell membrane</location>
        <topology evidence="1">Multi-pass membrane protein</topology>
    </subcellularLocation>
</comment>
<dbReference type="PANTHER" id="PTHR43738">
    <property type="entry name" value="ABC TRANSPORTER, MEMBRANE PROTEIN"/>
    <property type="match status" value="1"/>
</dbReference>
<keyword evidence="2" id="KW-0813">Transport</keyword>
<keyword evidence="4 7" id="KW-0812">Transmembrane</keyword>
<protein>
    <submittedName>
        <fullName evidence="10">ABC transporter permease</fullName>
    </submittedName>
</protein>
<organism evidence="10 11">
    <name type="scientific">Massilia solisilvae</name>
    <dbReference type="NCBI Taxonomy" id="1811225"/>
    <lineage>
        <taxon>Bacteria</taxon>
        <taxon>Pseudomonadati</taxon>
        <taxon>Pseudomonadota</taxon>
        <taxon>Betaproteobacteria</taxon>
        <taxon>Burkholderiales</taxon>
        <taxon>Oxalobacteraceae</taxon>
        <taxon>Telluria group</taxon>
        <taxon>Massilia</taxon>
    </lineage>
</organism>
<keyword evidence="5 7" id="KW-1133">Transmembrane helix</keyword>
<keyword evidence="3" id="KW-1003">Cell membrane</keyword>
<evidence type="ECO:0000256" key="3">
    <source>
        <dbReference type="ARBA" id="ARBA00022475"/>
    </source>
</evidence>
<evidence type="ECO:0000256" key="5">
    <source>
        <dbReference type="ARBA" id="ARBA00022989"/>
    </source>
</evidence>
<evidence type="ECO:0000256" key="2">
    <source>
        <dbReference type="ARBA" id="ARBA00022448"/>
    </source>
</evidence>
<evidence type="ECO:0000256" key="4">
    <source>
        <dbReference type="ARBA" id="ARBA00022692"/>
    </source>
</evidence>
<proteinExistence type="predicted"/>
<keyword evidence="6 7" id="KW-0472">Membrane</keyword>
<evidence type="ECO:0000256" key="1">
    <source>
        <dbReference type="ARBA" id="ARBA00004651"/>
    </source>
</evidence>
<comment type="caution">
    <text evidence="10">The sequence shown here is derived from an EMBL/GenBank/DDBJ whole genome shotgun (WGS) entry which is preliminary data.</text>
</comment>
<feature type="transmembrane region" description="Helical" evidence="7">
    <location>
        <begin position="256"/>
        <end position="279"/>
    </location>
</feature>
<dbReference type="EMBL" id="JANUGV010000004">
    <property type="protein sequence ID" value="MCS0609753.1"/>
    <property type="molecule type" value="Genomic_DNA"/>
</dbReference>
<keyword evidence="11" id="KW-1185">Reference proteome</keyword>
<feature type="transmembrane region" description="Helical" evidence="7">
    <location>
        <begin position="340"/>
        <end position="364"/>
    </location>
</feature>
<dbReference type="RefSeq" id="WP_258857447.1">
    <property type="nucleotide sequence ID" value="NZ_JANUGV010000004.1"/>
</dbReference>
<feature type="transmembrane region" description="Helical" evidence="7">
    <location>
        <begin position="299"/>
        <end position="328"/>
    </location>
</feature>
<dbReference type="InterPro" id="IPR051125">
    <property type="entry name" value="ABC-4/HrtB_transporter"/>
</dbReference>
<name>A0ABT2BPF0_9BURK</name>
<evidence type="ECO:0000256" key="6">
    <source>
        <dbReference type="ARBA" id="ARBA00023136"/>
    </source>
</evidence>
<dbReference type="InterPro" id="IPR003838">
    <property type="entry name" value="ABC3_permease_C"/>
</dbReference>
<accession>A0ABT2BPF0</accession>
<dbReference type="Pfam" id="PF02687">
    <property type="entry name" value="FtsX"/>
    <property type="match status" value="1"/>
</dbReference>
<reference evidence="10 11" key="1">
    <citation type="submission" date="2022-08" db="EMBL/GenBank/DDBJ databases">
        <title>Reclassification of Massilia species as members of the genera Telluria, Duganella, Pseudoduganella, Mokoshia gen. nov. and Zemynaea gen. nov. using orthogonal and non-orthogonal genome-based approaches.</title>
        <authorList>
            <person name="Bowman J.P."/>
        </authorList>
    </citation>
    <scope>NUCLEOTIDE SEQUENCE [LARGE SCALE GENOMIC DNA]</scope>
    <source>
        <strain evidence="10 11">JCM 31607</strain>
    </source>
</reference>
<dbReference type="InterPro" id="IPR025857">
    <property type="entry name" value="MacB_PCD"/>
</dbReference>
<evidence type="ECO:0000256" key="7">
    <source>
        <dbReference type="SAM" id="Phobius"/>
    </source>
</evidence>
<evidence type="ECO:0000313" key="10">
    <source>
        <dbReference type="EMBL" id="MCS0609753.1"/>
    </source>
</evidence>
<gene>
    <name evidence="10" type="ORF">NX773_16420</name>
</gene>
<feature type="domain" description="ABC3 transporter permease C-terminal" evidence="8">
    <location>
        <begin position="259"/>
        <end position="371"/>
    </location>
</feature>
<evidence type="ECO:0000259" key="8">
    <source>
        <dbReference type="Pfam" id="PF02687"/>
    </source>
</evidence>
<evidence type="ECO:0000313" key="11">
    <source>
        <dbReference type="Proteomes" id="UP001205861"/>
    </source>
</evidence>
<dbReference type="Pfam" id="PF12704">
    <property type="entry name" value="MacB_PCD"/>
    <property type="match status" value="1"/>
</dbReference>
<evidence type="ECO:0000259" key="9">
    <source>
        <dbReference type="Pfam" id="PF12704"/>
    </source>
</evidence>
<feature type="transmembrane region" description="Helical" evidence="7">
    <location>
        <begin position="20"/>
        <end position="44"/>
    </location>
</feature>
<feature type="domain" description="MacB-like periplasmic core" evidence="9">
    <location>
        <begin position="21"/>
        <end position="227"/>
    </location>
</feature>
<dbReference type="PANTHER" id="PTHR43738:SF1">
    <property type="entry name" value="HEMIN TRANSPORT SYSTEM PERMEASE PROTEIN HRTB-RELATED"/>
    <property type="match status" value="1"/>
</dbReference>